<keyword evidence="1" id="KW-0547">Nucleotide-binding</keyword>
<dbReference type="GO" id="GO:0005524">
    <property type="term" value="F:ATP binding"/>
    <property type="evidence" value="ECO:0007669"/>
    <property type="project" value="UniProtKB-KW"/>
</dbReference>
<organism evidence="4 5">
    <name type="scientific">Tulasnella calospora MUT 4182</name>
    <dbReference type="NCBI Taxonomy" id="1051891"/>
    <lineage>
        <taxon>Eukaryota</taxon>
        <taxon>Fungi</taxon>
        <taxon>Dikarya</taxon>
        <taxon>Basidiomycota</taxon>
        <taxon>Agaricomycotina</taxon>
        <taxon>Agaricomycetes</taxon>
        <taxon>Cantharellales</taxon>
        <taxon>Tulasnellaceae</taxon>
        <taxon>Tulasnella</taxon>
    </lineage>
</organism>
<gene>
    <name evidence="4" type="ORF">M407DRAFT_245776</name>
</gene>
<proteinExistence type="predicted"/>
<evidence type="ECO:0000313" key="4">
    <source>
        <dbReference type="EMBL" id="KIO20496.1"/>
    </source>
</evidence>
<dbReference type="Proteomes" id="UP000054248">
    <property type="component" value="Unassembled WGS sequence"/>
</dbReference>
<sequence length="63" mass="7115">MTDEQIDQAIEGLESQIEVASRKLEDQKGVKGNPSEIDRLLSQIHTLQEKIKALEKRKSDPAK</sequence>
<feature type="coiled-coil region" evidence="3">
    <location>
        <begin position="10"/>
        <end position="57"/>
    </location>
</feature>
<protein>
    <submittedName>
        <fullName evidence="4">Uncharacterized protein</fullName>
    </submittedName>
</protein>
<dbReference type="AlphaFoldDB" id="A0A0C3Q8A9"/>
<evidence type="ECO:0000256" key="1">
    <source>
        <dbReference type="ARBA" id="ARBA00022741"/>
    </source>
</evidence>
<dbReference type="HOGENOM" id="CLU_2887488_0_0_1"/>
<dbReference type="InterPro" id="IPR037118">
    <property type="entry name" value="Val-tRNA_synth_C_sf"/>
</dbReference>
<reference evidence="4 5" key="1">
    <citation type="submission" date="2014-04" db="EMBL/GenBank/DDBJ databases">
        <authorList>
            <consortium name="DOE Joint Genome Institute"/>
            <person name="Kuo A."/>
            <person name="Girlanda M."/>
            <person name="Perotto S."/>
            <person name="Kohler A."/>
            <person name="Nagy L.G."/>
            <person name="Floudas D."/>
            <person name="Copeland A."/>
            <person name="Barry K.W."/>
            <person name="Cichocki N."/>
            <person name="Veneault-Fourrey C."/>
            <person name="LaButti K."/>
            <person name="Lindquist E.A."/>
            <person name="Lipzen A."/>
            <person name="Lundell T."/>
            <person name="Morin E."/>
            <person name="Murat C."/>
            <person name="Sun H."/>
            <person name="Tunlid A."/>
            <person name="Henrissat B."/>
            <person name="Grigoriev I.V."/>
            <person name="Hibbett D.S."/>
            <person name="Martin F."/>
            <person name="Nordberg H.P."/>
            <person name="Cantor M.N."/>
            <person name="Hua S.X."/>
        </authorList>
    </citation>
    <scope>NUCLEOTIDE SEQUENCE [LARGE SCALE GENOMIC DNA]</scope>
    <source>
        <strain evidence="4 5">MUT 4182</strain>
    </source>
</reference>
<dbReference type="Gene3D" id="1.10.287.380">
    <property type="entry name" value="Valyl-tRNA synthetase, C-terminal domain"/>
    <property type="match status" value="1"/>
</dbReference>
<dbReference type="EMBL" id="KN823172">
    <property type="protein sequence ID" value="KIO20496.1"/>
    <property type="molecule type" value="Genomic_DNA"/>
</dbReference>
<keyword evidence="3" id="KW-0175">Coiled coil</keyword>
<evidence type="ECO:0000256" key="3">
    <source>
        <dbReference type="SAM" id="Coils"/>
    </source>
</evidence>
<accession>A0A0C3Q8A9</accession>
<keyword evidence="2" id="KW-0067">ATP-binding</keyword>
<evidence type="ECO:0000313" key="5">
    <source>
        <dbReference type="Proteomes" id="UP000054248"/>
    </source>
</evidence>
<keyword evidence="5" id="KW-1185">Reference proteome</keyword>
<evidence type="ECO:0000256" key="2">
    <source>
        <dbReference type="ARBA" id="ARBA00022840"/>
    </source>
</evidence>
<reference evidence="5" key="2">
    <citation type="submission" date="2015-01" db="EMBL/GenBank/DDBJ databases">
        <title>Evolutionary Origins and Diversification of the Mycorrhizal Mutualists.</title>
        <authorList>
            <consortium name="DOE Joint Genome Institute"/>
            <consortium name="Mycorrhizal Genomics Consortium"/>
            <person name="Kohler A."/>
            <person name="Kuo A."/>
            <person name="Nagy L.G."/>
            <person name="Floudas D."/>
            <person name="Copeland A."/>
            <person name="Barry K.W."/>
            <person name="Cichocki N."/>
            <person name="Veneault-Fourrey C."/>
            <person name="LaButti K."/>
            <person name="Lindquist E.A."/>
            <person name="Lipzen A."/>
            <person name="Lundell T."/>
            <person name="Morin E."/>
            <person name="Murat C."/>
            <person name="Riley R."/>
            <person name="Ohm R."/>
            <person name="Sun H."/>
            <person name="Tunlid A."/>
            <person name="Henrissat B."/>
            <person name="Grigoriev I.V."/>
            <person name="Hibbett D.S."/>
            <person name="Martin F."/>
        </authorList>
    </citation>
    <scope>NUCLEOTIDE SEQUENCE [LARGE SCALE GENOMIC DNA]</scope>
    <source>
        <strain evidence="5">MUT 4182</strain>
    </source>
</reference>
<name>A0A0C3Q8A9_9AGAM</name>